<protein>
    <submittedName>
        <fullName evidence="1">Uncharacterized protein</fullName>
    </submittedName>
</protein>
<name>A0ABQ1RFA4_9MICO</name>
<gene>
    <name evidence="1" type="ORF">GCM10007269_09510</name>
</gene>
<sequence length="96" mass="10026">MRLDPYFAPIGVPSDSQVEAPEMTPIPPPPSELLVIVAVNSGCPASVMDDVKLPPVPESGSHDAHAVVVTADAEGAIARLSVAATRTTARVRPDFR</sequence>
<accession>A0ABQ1RFA4</accession>
<comment type="caution">
    <text evidence="1">The sequence shown here is derived from an EMBL/GenBank/DDBJ whole genome shotgun (WGS) entry which is preliminary data.</text>
</comment>
<evidence type="ECO:0000313" key="1">
    <source>
        <dbReference type="EMBL" id="GGD68471.1"/>
    </source>
</evidence>
<evidence type="ECO:0000313" key="2">
    <source>
        <dbReference type="Proteomes" id="UP000629365"/>
    </source>
</evidence>
<keyword evidence="2" id="KW-1185">Reference proteome</keyword>
<organism evidence="1 2">
    <name type="scientific">Microbacterium murale</name>
    <dbReference type="NCBI Taxonomy" id="1081040"/>
    <lineage>
        <taxon>Bacteria</taxon>
        <taxon>Bacillati</taxon>
        <taxon>Actinomycetota</taxon>
        <taxon>Actinomycetes</taxon>
        <taxon>Micrococcales</taxon>
        <taxon>Microbacteriaceae</taxon>
        <taxon>Microbacterium</taxon>
    </lineage>
</organism>
<dbReference type="EMBL" id="BMCM01000001">
    <property type="protein sequence ID" value="GGD68471.1"/>
    <property type="molecule type" value="Genomic_DNA"/>
</dbReference>
<dbReference type="Proteomes" id="UP000629365">
    <property type="component" value="Unassembled WGS sequence"/>
</dbReference>
<proteinExistence type="predicted"/>
<reference evidence="2" key="1">
    <citation type="journal article" date="2019" name="Int. J. Syst. Evol. Microbiol.">
        <title>The Global Catalogue of Microorganisms (GCM) 10K type strain sequencing project: providing services to taxonomists for standard genome sequencing and annotation.</title>
        <authorList>
            <consortium name="The Broad Institute Genomics Platform"/>
            <consortium name="The Broad Institute Genome Sequencing Center for Infectious Disease"/>
            <person name="Wu L."/>
            <person name="Ma J."/>
        </authorList>
    </citation>
    <scope>NUCLEOTIDE SEQUENCE [LARGE SCALE GENOMIC DNA]</scope>
    <source>
        <strain evidence="2">CCM 7640</strain>
    </source>
</reference>